<dbReference type="InterPro" id="IPR052895">
    <property type="entry name" value="HetReg/Transcr_Mod"/>
</dbReference>
<dbReference type="InterPro" id="IPR010730">
    <property type="entry name" value="HET"/>
</dbReference>
<gene>
    <name evidence="3" type="ORF">CDV31_005721</name>
</gene>
<accession>A0A428UHT1</accession>
<sequence>MSPETPSSERSRQGDGSPVQGAETLARDADSVPPAASPAEFVFAQGSGAFKAVTSTCLSPSTYHYSPLPKDCIRLLWLMPHENKDALIQCQLFDYILLGSRGGTHLYEALSYVWGSPEKTQSIFTPTGCVPVTENLHAALSRVRDGSLP</sequence>
<comment type="caution">
    <text evidence="3">The sequence shown here is derived from an EMBL/GenBank/DDBJ whole genome shotgun (WGS) entry which is preliminary data.</text>
</comment>
<protein>
    <recommendedName>
        <fullName evidence="2">Heterokaryon incompatibility domain-containing protein</fullName>
    </recommendedName>
</protein>
<reference evidence="3 4" key="1">
    <citation type="submission" date="2017-06" db="EMBL/GenBank/DDBJ databases">
        <title>Cmopartive genomic analysis of Ambrosia Fusariam Clade fungi.</title>
        <authorList>
            <person name="Stajich J.E."/>
            <person name="Carrillo J."/>
            <person name="Kijimoto T."/>
            <person name="Eskalen A."/>
            <person name="O'Donnell K."/>
            <person name="Kasson M."/>
        </authorList>
    </citation>
    <scope>NUCLEOTIDE SEQUENCE [LARGE SCALE GENOMIC DNA]</scope>
    <source>
        <strain evidence="3 4">NRRL 20438</strain>
    </source>
</reference>
<name>A0A428UHT1_9HYPO</name>
<evidence type="ECO:0000313" key="3">
    <source>
        <dbReference type="EMBL" id="RSM13851.1"/>
    </source>
</evidence>
<feature type="domain" description="Heterokaryon incompatibility" evidence="2">
    <location>
        <begin position="107"/>
        <end position="145"/>
    </location>
</feature>
<dbReference type="Proteomes" id="UP000288429">
    <property type="component" value="Unassembled WGS sequence"/>
</dbReference>
<evidence type="ECO:0000259" key="2">
    <source>
        <dbReference type="Pfam" id="PF06985"/>
    </source>
</evidence>
<dbReference type="AlphaFoldDB" id="A0A428UHT1"/>
<dbReference type="EMBL" id="NIZV01000060">
    <property type="protein sequence ID" value="RSM13851.1"/>
    <property type="molecule type" value="Genomic_DNA"/>
</dbReference>
<keyword evidence="4" id="KW-1185">Reference proteome</keyword>
<feature type="region of interest" description="Disordered" evidence="1">
    <location>
        <begin position="1"/>
        <end position="33"/>
    </location>
</feature>
<dbReference type="PANTHER" id="PTHR24148">
    <property type="entry name" value="ANKYRIN REPEAT DOMAIN-CONTAINING PROTEIN 39 HOMOLOG-RELATED"/>
    <property type="match status" value="1"/>
</dbReference>
<evidence type="ECO:0000256" key="1">
    <source>
        <dbReference type="SAM" id="MobiDB-lite"/>
    </source>
</evidence>
<dbReference type="Pfam" id="PF06985">
    <property type="entry name" value="HET"/>
    <property type="match status" value="1"/>
</dbReference>
<evidence type="ECO:0000313" key="4">
    <source>
        <dbReference type="Proteomes" id="UP000288429"/>
    </source>
</evidence>
<dbReference type="PANTHER" id="PTHR24148:SF78">
    <property type="entry name" value="HETEROKARYON INCOMPATIBILITY DOMAIN-CONTAINING PROTEIN"/>
    <property type="match status" value="1"/>
</dbReference>
<organism evidence="3 4">
    <name type="scientific">Fusarium ambrosium</name>
    <dbReference type="NCBI Taxonomy" id="131363"/>
    <lineage>
        <taxon>Eukaryota</taxon>
        <taxon>Fungi</taxon>
        <taxon>Dikarya</taxon>
        <taxon>Ascomycota</taxon>
        <taxon>Pezizomycotina</taxon>
        <taxon>Sordariomycetes</taxon>
        <taxon>Hypocreomycetidae</taxon>
        <taxon>Hypocreales</taxon>
        <taxon>Nectriaceae</taxon>
        <taxon>Fusarium</taxon>
        <taxon>Fusarium solani species complex</taxon>
    </lineage>
</organism>
<proteinExistence type="predicted"/>